<dbReference type="PANTHER" id="PTHR30294:SF46">
    <property type="entry name" value="ABC TRANSPORTER PERMEASE"/>
    <property type="match status" value="1"/>
</dbReference>
<keyword evidence="2" id="KW-1003">Cell membrane</keyword>
<organism evidence="8 9">
    <name type="scientific">Lutibacter oceani</name>
    <dbReference type="NCBI Taxonomy" id="1853311"/>
    <lineage>
        <taxon>Bacteria</taxon>
        <taxon>Pseudomonadati</taxon>
        <taxon>Bacteroidota</taxon>
        <taxon>Flavobacteriia</taxon>
        <taxon>Flavobacteriales</taxon>
        <taxon>Flavobacteriaceae</taxon>
        <taxon>Lutibacter</taxon>
    </lineage>
</organism>
<keyword evidence="5 6" id="KW-0472">Membrane</keyword>
<dbReference type="InterPro" id="IPR013525">
    <property type="entry name" value="ABC2_TM"/>
</dbReference>
<dbReference type="InterPro" id="IPR051449">
    <property type="entry name" value="ABC-2_transporter_component"/>
</dbReference>
<keyword evidence="4 6" id="KW-1133">Transmembrane helix</keyword>
<keyword evidence="3 6" id="KW-0812">Transmembrane</keyword>
<dbReference type="PANTHER" id="PTHR30294">
    <property type="entry name" value="MEMBRANE COMPONENT OF ABC TRANSPORTER YHHJ-RELATED"/>
    <property type="match status" value="1"/>
</dbReference>
<name>A0A3D9RT21_9FLAO</name>
<dbReference type="Proteomes" id="UP000256429">
    <property type="component" value="Unassembled WGS sequence"/>
</dbReference>
<reference evidence="8 9" key="1">
    <citation type="submission" date="2018-08" db="EMBL/GenBank/DDBJ databases">
        <title>Genomic Encyclopedia of Type Strains, Phase III (KMG-III): the genomes of soil and plant-associated and newly described type strains.</title>
        <authorList>
            <person name="Whitman W."/>
        </authorList>
    </citation>
    <scope>NUCLEOTIDE SEQUENCE [LARGE SCALE GENOMIC DNA]</scope>
    <source>
        <strain evidence="8 9">325-5</strain>
    </source>
</reference>
<evidence type="ECO:0000256" key="4">
    <source>
        <dbReference type="ARBA" id="ARBA00022989"/>
    </source>
</evidence>
<proteinExistence type="predicted"/>
<dbReference type="GO" id="GO:0005886">
    <property type="term" value="C:plasma membrane"/>
    <property type="evidence" value="ECO:0007669"/>
    <property type="project" value="UniProtKB-SubCell"/>
</dbReference>
<protein>
    <submittedName>
        <fullName evidence="8">ABC-2 type transport system permease protein</fullName>
    </submittedName>
</protein>
<dbReference type="RefSeq" id="WP_115882362.1">
    <property type="nucleotide sequence ID" value="NZ_QTTQ01000012.1"/>
</dbReference>
<feature type="transmembrane region" description="Helical" evidence="6">
    <location>
        <begin position="241"/>
        <end position="268"/>
    </location>
</feature>
<dbReference type="Pfam" id="PF12698">
    <property type="entry name" value="ABC2_membrane_3"/>
    <property type="match status" value="1"/>
</dbReference>
<feature type="transmembrane region" description="Helical" evidence="6">
    <location>
        <begin position="31"/>
        <end position="50"/>
    </location>
</feature>
<evidence type="ECO:0000259" key="7">
    <source>
        <dbReference type="Pfam" id="PF12698"/>
    </source>
</evidence>
<feature type="domain" description="ABC-2 type transporter transmembrane" evidence="7">
    <location>
        <begin position="30"/>
        <end position="387"/>
    </location>
</feature>
<feature type="transmembrane region" description="Helical" evidence="6">
    <location>
        <begin position="197"/>
        <end position="220"/>
    </location>
</feature>
<keyword evidence="9" id="KW-1185">Reference proteome</keyword>
<dbReference type="OrthoDB" id="9811522at2"/>
<evidence type="ECO:0000256" key="6">
    <source>
        <dbReference type="SAM" id="Phobius"/>
    </source>
</evidence>
<sequence>MKNLFKLYYKAKISFWNTFSTEWKSIKSDKAVLSTFLSVALIILVVYTYIYSNQVVKEVPVAVINQDATKMSRDYIAMLDATEGTKAITAYTDLQEAKRAYYSKKVEGIVIIPKNFEKNIRSGKQTAITTFSDAANMVFYKRVLGDVSTINGYFSAGIFIKKEMAKGVSLTQAQQNYTPIQAISTSLFNTTSGYATYMIPMLTALIVQLVLLMGIGLLSGSRRETITTHTNFPRLLHKGGTIPVLLAKACLYTAIFMVIIPIQVGIVYTLFAIPVRSSLFLIYVFIIPYVFSVVFLGITISSLFKRREDSIVFLVLLSIPSLMLSGLSFPVEGFSEFYQLISKLIPSTPGINGFVRLTQMEASFLEVLNEWNHLWILTLIYFVLAAISLKIRVKKEAQLLKLYSLKPNKRS</sequence>
<feature type="transmembrane region" description="Helical" evidence="6">
    <location>
        <begin position="373"/>
        <end position="391"/>
    </location>
</feature>
<dbReference type="EMBL" id="QTTQ01000012">
    <property type="protein sequence ID" value="REE79892.1"/>
    <property type="molecule type" value="Genomic_DNA"/>
</dbReference>
<comment type="subcellular location">
    <subcellularLocation>
        <location evidence="1">Cell membrane</location>
        <topology evidence="1">Multi-pass membrane protein</topology>
    </subcellularLocation>
</comment>
<evidence type="ECO:0000313" key="9">
    <source>
        <dbReference type="Proteomes" id="UP000256429"/>
    </source>
</evidence>
<evidence type="ECO:0000313" key="8">
    <source>
        <dbReference type="EMBL" id="REE79892.1"/>
    </source>
</evidence>
<evidence type="ECO:0000256" key="2">
    <source>
        <dbReference type="ARBA" id="ARBA00022475"/>
    </source>
</evidence>
<evidence type="ECO:0000256" key="5">
    <source>
        <dbReference type="ARBA" id="ARBA00023136"/>
    </source>
</evidence>
<comment type="caution">
    <text evidence="8">The sequence shown here is derived from an EMBL/GenBank/DDBJ whole genome shotgun (WGS) entry which is preliminary data.</text>
</comment>
<evidence type="ECO:0000256" key="3">
    <source>
        <dbReference type="ARBA" id="ARBA00022692"/>
    </source>
</evidence>
<dbReference type="Gene3D" id="3.40.1710.10">
    <property type="entry name" value="abc type-2 transporter like domain"/>
    <property type="match status" value="1"/>
</dbReference>
<evidence type="ECO:0000256" key="1">
    <source>
        <dbReference type="ARBA" id="ARBA00004651"/>
    </source>
</evidence>
<dbReference type="AlphaFoldDB" id="A0A3D9RT21"/>
<dbReference type="GO" id="GO:0140359">
    <property type="term" value="F:ABC-type transporter activity"/>
    <property type="evidence" value="ECO:0007669"/>
    <property type="project" value="InterPro"/>
</dbReference>
<gene>
    <name evidence="8" type="ORF">BX611_2792</name>
</gene>
<feature type="transmembrane region" description="Helical" evidence="6">
    <location>
        <begin position="311"/>
        <end position="331"/>
    </location>
</feature>
<feature type="transmembrane region" description="Helical" evidence="6">
    <location>
        <begin position="280"/>
        <end position="304"/>
    </location>
</feature>
<accession>A0A3D9RT21</accession>